<reference evidence="2" key="1">
    <citation type="submission" date="2022-10" db="EMBL/GenBank/DDBJ databases">
        <title>The complete genomes of actinobacterial strains from the NBC collection.</title>
        <authorList>
            <person name="Joergensen T.S."/>
            <person name="Alvarez Arevalo M."/>
            <person name="Sterndorff E.B."/>
            <person name="Faurdal D."/>
            <person name="Vuksanovic O."/>
            <person name="Mourched A.-S."/>
            <person name="Charusanti P."/>
            <person name="Shaw S."/>
            <person name="Blin K."/>
            <person name="Weber T."/>
        </authorList>
    </citation>
    <scope>NUCLEOTIDE SEQUENCE</scope>
    <source>
        <strain evidence="2">NBC_00222</strain>
    </source>
</reference>
<protein>
    <submittedName>
        <fullName evidence="2">Uncharacterized protein</fullName>
    </submittedName>
</protein>
<sequence>MRDSVLTADVPLGPFDGHLVPVFAAKGKASKLHAHLRCSRLRADGAVASEVPLNAETIARMCSVCAHYGHWGRPDSGVGLFLRALGGHRGLLSQLQEYAEADPDEEVTQEEAEDAAEVLRAEPVSEEDETYGEDRDARDDAERLRDLMLSRWRDAADSLHLVESVVAKFPWLADWARPKTALKEEYLQALRERAGLFVDAMGLLEAAAAASLEMSEFPAEDEAFRAIGDSREVARRLRSMWSRWQRAAADAWGLPDDPLLTYQAVGGINSRRKGHDEACRAAERLLASWEEEARRIACASDPGVTVKLTVHLQEPPDEDPYSQQHERGLLGGLDNWTIGVLLTYLTSADWGRRRLTFRAPQLIVDQLLTRTVLVRCEPEPPGTPTAADDASPLGPGVFDDTPVHQRRPLTAVHLRLLSTAPGAEDQLYTVFSTDAGTEVVPFKELERRAAGGWRGVLLAGSADLPAALIEPWSEAIGQRPEEPSAVWRERVREPDDPLFGERLGLVAGAERAAWMVSRDRPWTREFNLRLLAMARGVPDLRTLDSGYDRAGRSRSLPPAVWQGLLAHGQDLDLEPFEAPADSTWKRSGSGIPLGILAQVQVYAVNADPRYQGKGHSPFCSHVRERGVTADDDLLTVADLLGETRFDWCSKCGGYAIRRLTDTQLAHYRAAHRLHDIAQQLDPGRGGYDPGQLGQLVEQLLELEKWDLDADDRSYSEDSGRWRQIVRGLLLRARTAQAGQP</sequence>
<dbReference type="EMBL" id="CP108110">
    <property type="protein sequence ID" value="WUQ83385.1"/>
    <property type="molecule type" value="Genomic_DNA"/>
</dbReference>
<gene>
    <name evidence="2" type="ORF">OHA16_10615</name>
</gene>
<evidence type="ECO:0000313" key="2">
    <source>
        <dbReference type="EMBL" id="WUQ83385.1"/>
    </source>
</evidence>
<accession>A0ABZ1TYF6</accession>
<evidence type="ECO:0000256" key="1">
    <source>
        <dbReference type="SAM" id="MobiDB-lite"/>
    </source>
</evidence>
<dbReference type="RefSeq" id="WP_328954414.1">
    <property type="nucleotide sequence ID" value="NZ_CP108110.1"/>
</dbReference>
<dbReference type="Proteomes" id="UP001432222">
    <property type="component" value="Chromosome"/>
</dbReference>
<feature type="region of interest" description="Disordered" evidence="1">
    <location>
        <begin position="100"/>
        <end position="137"/>
    </location>
</feature>
<feature type="compositionally biased region" description="Acidic residues" evidence="1">
    <location>
        <begin position="100"/>
        <end position="116"/>
    </location>
</feature>
<name>A0ABZ1TYF6_9ACTN</name>
<organism evidence="2 3">
    <name type="scientific">Kitasatospora purpeofusca</name>
    <dbReference type="NCBI Taxonomy" id="67352"/>
    <lineage>
        <taxon>Bacteria</taxon>
        <taxon>Bacillati</taxon>
        <taxon>Actinomycetota</taxon>
        <taxon>Actinomycetes</taxon>
        <taxon>Kitasatosporales</taxon>
        <taxon>Streptomycetaceae</taxon>
        <taxon>Kitasatospora</taxon>
    </lineage>
</organism>
<keyword evidence="3" id="KW-1185">Reference proteome</keyword>
<evidence type="ECO:0000313" key="3">
    <source>
        <dbReference type="Proteomes" id="UP001432222"/>
    </source>
</evidence>
<proteinExistence type="predicted"/>